<protein>
    <submittedName>
        <fullName evidence="1">Uncharacterized protein</fullName>
    </submittedName>
</protein>
<gene>
    <name evidence="1" type="ORF">G9C98_003144</name>
</gene>
<dbReference type="EMBL" id="JAAOIC020000039">
    <property type="protein sequence ID" value="KAG8038837.1"/>
    <property type="molecule type" value="Genomic_DNA"/>
</dbReference>
<accession>A0A8J5US44</accession>
<comment type="caution">
    <text evidence="1">The sequence shown here is derived from an EMBL/GenBank/DDBJ whole genome shotgun (WGS) entry which is preliminary data.</text>
</comment>
<organism evidence="1 2">
    <name type="scientific">Cotesia typhae</name>
    <dbReference type="NCBI Taxonomy" id="2053667"/>
    <lineage>
        <taxon>Eukaryota</taxon>
        <taxon>Metazoa</taxon>
        <taxon>Ecdysozoa</taxon>
        <taxon>Arthropoda</taxon>
        <taxon>Hexapoda</taxon>
        <taxon>Insecta</taxon>
        <taxon>Pterygota</taxon>
        <taxon>Neoptera</taxon>
        <taxon>Endopterygota</taxon>
        <taxon>Hymenoptera</taxon>
        <taxon>Apocrita</taxon>
        <taxon>Ichneumonoidea</taxon>
        <taxon>Braconidae</taxon>
        <taxon>Microgastrinae</taxon>
        <taxon>Cotesia</taxon>
    </lineage>
</organism>
<evidence type="ECO:0000313" key="1">
    <source>
        <dbReference type="EMBL" id="KAG8038837.1"/>
    </source>
</evidence>
<keyword evidence="2" id="KW-1185">Reference proteome</keyword>
<dbReference type="AlphaFoldDB" id="A0A8J5US44"/>
<sequence length="115" mass="12916">MLSDFLGGPPALPPAPPAAGSWETTSPFVSWARLGQANCNRYSVLIREIALLSWLAGSAVFPVTSWIHFFDIIYPITTKVLKNPFDKLKKCKSRIDYHVSYLPTNHERVDRKGEV</sequence>
<dbReference type="Proteomes" id="UP000729913">
    <property type="component" value="Unassembled WGS sequence"/>
</dbReference>
<proteinExistence type="predicted"/>
<evidence type="ECO:0000313" key="2">
    <source>
        <dbReference type="Proteomes" id="UP000729913"/>
    </source>
</evidence>
<reference evidence="1" key="1">
    <citation type="submission" date="2020-03" db="EMBL/GenBank/DDBJ databases">
        <authorList>
            <person name="Chebbi M.A."/>
            <person name="Drezen J.M."/>
        </authorList>
    </citation>
    <scope>NUCLEOTIDE SEQUENCE</scope>
    <source>
        <tissue evidence="1">Whole body</tissue>
    </source>
</reference>
<name>A0A8J5US44_9HYME</name>
<reference evidence="1" key="2">
    <citation type="submission" date="2021-04" db="EMBL/GenBank/DDBJ databases">
        <title>Genome-wide patterns of bracovirus chromosomal integration into multiple host tissues during parasitism.</title>
        <authorList>
            <person name="Chebbi M.A.C."/>
        </authorList>
    </citation>
    <scope>NUCLEOTIDE SEQUENCE</scope>
    <source>
        <tissue evidence="1">Whole body</tissue>
    </source>
</reference>